<evidence type="ECO:0000313" key="2">
    <source>
        <dbReference type="Proteomes" id="UP000831495"/>
    </source>
</evidence>
<evidence type="ECO:0000313" key="1">
    <source>
        <dbReference type="EMBL" id="UQS82596.1"/>
    </source>
</evidence>
<dbReference type="EMBL" id="CP093366">
    <property type="protein sequence ID" value="UQS82596.1"/>
    <property type="molecule type" value="Genomic_DNA"/>
</dbReference>
<sequence length="73" mass="8506">MISIFTYDYDEDLDFIDKDSALKAWIDVTQVALIDEIYQNDDEYYNLVLNGGRLSYVIDKQSAIDILKFKDVS</sequence>
<organism evidence="1 2">
    <name type="scientific">Bombilactobacillus folatiphilus</name>
    <dbReference type="NCBI Taxonomy" id="2923362"/>
    <lineage>
        <taxon>Bacteria</taxon>
        <taxon>Bacillati</taxon>
        <taxon>Bacillota</taxon>
        <taxon>Bacilli</taxon>
        <taxon>Lactobacillales</taxon>
        <taxon>Lactobacillaceae</taxon>
        <taxon>Bombilactobacillus</taxon>
    </lineage>
</organism>
<keyword evidence="2" id="KW-1185">Reference proteome</keyword>
<dbReference type="RefSeq" id="WP_249514874.1">
    <property type="nucleotide sequence ID" value="NZ_CP093366.1"/>
</dbReference>
<protein>
    <submittedName>
        <fullName evidence="1">Uncharacterized protein</fullName>
    </submittedName>
</protein>
<dbReference type="Proteomes" id="UP000831495">
    <property type="component" value="Chromosome"/>
</dbReference>
<proteinExistence type="predicted"/>
<reference evidence="1" key="1">
    <citation type="journal article" date="2022" name="Int. J. Syst. Evol. Microbiol.">
        <title>Apilactobacillus apisilvae sp. nov., Nicolia spurrieriana gen. nov. sp. nov., Bombilactobacillus folatiphilus sp. nov. and Bombilactobacillus thymidiniphilus sp. nov., four new lactic acid bacterial isolates from stingless bees Tetragonula carbonaria and Austroplebeia australis.</title>
        <authorList>
            <person name="Oliphant S.A."/>
            <person name="Watson-Haigh N.S."/>
            <person name="Sumby K.M."/>
            <person name="Gardner J."/>
            <person name="Groom S."/>
            <person name="Jiranek V."/>
        </authorList>
    </citation>
    <scope>NUCLEOTIDE SEQUENCE</scope>
    <source>
        <strain evidence="1">SG4_D2</strain>
    </source>
</reference>
<gene>
    <name evidence="1" type="ORF">MOO45_02810</name>
</gene>
<name>A0ABY4PAQ4_9LACO</name>
<accession>A0ABY4PAQ4</accession>